<evidence type="ECO:0000256" key="9">
    <source>
        <dbReference type="ARBA" id="ARBA00032931"/>
    </source>
</evidence>
<gene>
    <name evidence="15" type="ORF">H5P28_05190</name>
</gene>
<dbReference type="InterPro" id="IPR010918">
    <property type="entry name" value="PurM-like_C_dom"/>
</dbReference>
<dbReference type="Pfam" id="PF00586">
    <property type="entry name" value="AIRS"/>
    <property type="match status" value="1"/>
</dbReference>
<dbReference type="Pfam" id="PF02769">
    <property type="entry name" value="AIRS_C"/>
    <property type="match status" value="1"/>
</dbReference>
<dbReference type="SUPFAM" id="SSF55326">
    <property type="entry name" value="PurM N-terminal domain-like"/>
    <property type="match status" value="1"/>
</dbReference>
<dbReference type="Gene3D" id="3.30.1330.10">
    <property type="entry name" value="PurM-like, N-terminal domain"/>
    <property type="match status" value="1"/>
</dbReference>
<feature type="domain" description="PurM-like N-terminal" evidence="13">
    <location>
        <begin position="138"/>
        <end position="253"/>
    </location>
</feature>
<proteinExistence type="inferred from homology"/>
<evidence type="ECO:0000313" key="16">
    <source>
        <dbReference type="Proteomes" id="UP000546464"/>
    </source>
</evidence>
<feature type="region of interest" description="Disordered" evidence="12">
    <location>
        <begin position="1"/>
        <end position="55"/>
    </location>
</feature>
<evidence type="ECO:0000256" key="8">
    <source>
        <dbReference type="ARBA" id="ARBA00031908"/>
    </source>
</evidence>
<reference evidence="15 16" key="1">
    <citation type="submission" date="2020-07" db="EMBL/GenBank/DDBJ databases">
        <authorList>
            <person name="Feng X."/>
        </authorList>
    </citation>
    <scope>NUCLEOTIDE SEQUENCE [LARGE SCALE GENOMIC DNA]</scope>
    <source>
        <strain evidence="15 16">JCM31066</strain>
    </source>
</reference>
<evidence type="ECO:0000256" key="4">
    <source>
        <dbReference type="ARBA" id="ARBA00020367"/>
    </source>
</evidence>
<dbReference type="GO" id="GO:0005524">
    <property type="term" value="F:ATP binding"/>
    <property type="evidence" value="ECO:0007669"/>
    <property type="project" value="UniProtKB-KW"/>
</dbReference>
<comment type="pathway">
    <text evidence="1">Purine metabolism; IMP biosynthesis via de novo pathway; 5-amino-1-(5-phospho-D-ribosyl)imidazole from N(2)-formyl-N(1)-(5-phospho-D-ribosyl)glycinamide: step 2/2.</text>
</comment>
<evidence type="ECO:0000313" key="15">
    <source>
        <dbReference type="EMBL" id="MBC2593652.1"/>
    </source>
</evidence>
<name>A0A842HB53_9BACT</name>
<evidence type="ECO:0000256" key="11">
    <source>
        <dbReference type="ARBA" id="ARBA00049057"/>
    </source>
</evidence>
<evidence type="ECO:0000256" key="6">
    <source>
        <dbReference type="ARBA" id="ARBA00022741"/>
    </source>
</evidence>
<dbReference type="Gene3D" id="3.90.650.10">
    <property type="entry name" value="PurM-like C-terminal domain"/>
    <property type="match status" value="1"/>
</dbReference>
<feature type="compositionally biased region" description="Low complexity" evidence="12">
    <location>
        <begin position="1"/>
        <end position="26"/>
    </location>
</feature>
<keyword evidence="16" id="KW-1185">Reference proteome</keyword>
<dbReference type="PANTHER" id="PTHR10520:SF12">
    <property type="entry name" value="TRIFUNCTIONAL PURINE BIOSYNTHETIC PROTEIN ADENOSINE-3"/>
    <property type="match status" value="1"/>
</dbReference>
<dbReference type="EC" id="6.3.3.1" evidence="3"/>
<dbReference type="AlphaFoldDB" id="A0A842HB53"/>
<dbReference type="GO" id="GO:0004641">
    <property type="term" value="F:phosphoribosylformylglycinamidine cyclo-ligase activity"/>
    <property type="evidence" value="ECO:0007669"/>
    <property type="project" value="UniProtKB-EC"/>
</dbReference>
<keyword evidence="7" id="KW-0067">ATP-binding</keyword>
<accession>A0A842HB53</accession>
<dbReference type="InterPro" id="IPR036921">
    <property type="entry name" value="PurM-like_N_sf"/>
</dbReference>
<feature type="compositionally biased region" description="Basic and acidic residues" evidence="12">
    <location>
        <begin position="30"/>
        <end position="40"/>
    </location>
</feature>
<evidence type="ECO:0000256" key="2">
    <source>
        <dbReference type="ARBA" id="ARBA00010280"/>
    </source>
</evidence>
<dbReference type="SUPFAM" id="SSF56042">
    <property type="entry name" value="PurM C-terminal domain-like"/>
    <property type="match status" value="1"/>
</dbReference>
<dbReference type="GO" id="GO:0006189">
    <property type="term" value="P:'de novo' IMP biosynthetic process"/>
    <property type="evidence" value="ECO:0007669"/>
    <property type="project" value="UniProtKB-UniPathway"/>
</dbReference>
<evidence type="ECO:0000256" key="12">
    <source>
        <dbReference type="SAM" id="MobiDB-lite"/>
    </source>
</evidence>
<comment type="catalytic activity">
    <reaction evidence="11">
        <text>2-formamido-N(1)-(5-O-phospho-beta-D-ribosyl)acetamidine + ATP = 5-amino-1-(5-phospho-beta-D-ribosyl)imidazole + ADP + phosphate + H(+)</text>
        <dbReference type="Rhea" id="RHEA:23032"/>
        <dbReference type="ChEBI" id="CHEBI:15378"/>
        <dbReference type="ChEBI" id="CHEBI:30616"/>
        <dbReference type="ChEBI" id="CHEBI:43474"/>
        <dbReference type="ChEBI" id="CHEBI:137981"/>
        <dbReference type="ChEBI" id="CHEBI:147287"/>
        <dbReference type="ChEBI" id="CHEBI:456216"/>
        <dbReference type="EC" id="6.3.3.1"/>
    </reaction>
</comment>
<protein>
    <recommendedName>
        <fullName evidence="4">Phosphoribosylformylglycinamidine cyclo-ligase</fullName>
        <ecNumber evidence="3">6.3.3.1</ecNumber>
    </recommendedName>
    <alternativeName>
        <fullName evidence="9">AIR synthase</fullName>
    </alternativeName>
    <alternativeName>
        <fullName evidence="10">AIRS</fullName>
    </alternativeName>
    <alternativeName>
        <fullName evidence="8">Phosphoribosyl-aminoimidazole synthetase</fullName>
    </alternativeName>
</protein>
<evidence type="ECO:0000259" key="14">
    <source>
        <dbReference type="Pfam" id="PF02769"/>
    </source>
</evidence>
<dbReference type="InterPro" id="IPR016188">
    <property type="entry name" value="PurM-like_N"/>
</dbReference>
<evidence type="ECO:0000256" key="5">
    <source>
        <dbReference type="ARBA" id="ARBA00022598"/>
    </source>
</evidence>
<dbReference type="GO" id="GO:0005829">
    <property type="term" value="C:cytosol"/>
    <property type="evidence" value="ECO:0007669"/>
    <property type="project" value="TreeGrafter"/>
</dbReference>
<comment type="caution">
    <text evidence="15">The sequence shown here is derived from an EMBL/GenBank/DDBJ whole genome shotgun (WGS) entry which is preliminary data.</text>
</comment>
<feature type="domain" description="PurM-like C-terminal" evidence="14">
    <location>
        <begin position="327"/>
        <end position="462"/>
    </location>
</feature>
<sequence>MRASFSAPQTPSPPSTRTSPSPASTPNCEPRSRNASDSGHHGSPFVLTAKGFPEPGFRPRTTHLRKKTAFPCRPDFPKNTFTVADSKPDTGRYAARGVSATKGEVHAAVDKLDQGLFPGAFCKIVPDVLTGDPAKCNLIHADGSGTKSLIAYLHFRETGEAGIFRGIAQDSIVMNIDDLLCVGATGPILINSTVNRNARAFPGNALAELINGTEEFLATLREYGVNIVSGGGETADVGDVTDTVTVDSCAVAVMDRDKVITGENIVPGLSIIGISSAGQASYESFVNSGIGSNGLTSARHELLSPYYREKYPETYDKATPADLVYCGPYKLEDLLPDGDGMTVGQALLSPTRTYAPIVAKLLGDHRESVRGLVHCSGGGQGKCLRFGRNVHFIKNQLLPIPPVFKAIQHASQTPWKEMYQVFNMGHRLEVYCSPQDTDTLLEVIRSFGVEAAVVGRTEKSEQPDARNHLTIFHGEEMLTYSL</sequence>
<evidence type="ECO:0000256" key="1">
    <source>
        <dbReference type="ARBA" id="ARBA00004686"/>
    </source>
</evidence>
<evidence type="ECO:0000256" key="3">
    <source>
        <dbReference type="ARBA" id="ARBA00013047"/>
    </source>
</evidence>
<dbReference type="InterPro" id="IPR004733">
    <property type="entry name" value="PurM_cligase"/>
</dbReference>
<dbReference type="InterPro" id="IPR036676">
    <property type="entry name" value="PurM-like_C_sf"/>
</dbReference>
<keyword evidence="6" id="KW-0547">Nucleotide-binding</keyword>
<dbReference type="PANTHER" id="PTHR10520">
    <property type="entry name" value="TRIFUNCTIONAL PURINE BIOSYNTHETIC PROTEIN ADENOSINE-3-RELATED"/>
    <property type="match status" value="1"/>
</dbReference>
<comment type="similarity">
    <text evidence="2">Belongs to the AIR synthase family.</text>
</comment>
<organism evidence="15 16">
    <name type="scientific">Ruficoccus amylovorans</name>
    <dbReference type="NCBI Taxonomy" id="1804625"/>
    <lineage>
        <taxon>Bacteria</taxon>
        <taxon>Pseudomonadati</taxon>
        <taxon>Verrucomicrobiota</taxon>
        <taxon>Opitutia</taxon>
        <taxon>Puniceicoccales</taxon>
        <taxon>Cerasicoccaceae</taxon>
        <taxon>Ruficoccus</taxon>
    </lineage>
</organism>
<evidence type="ECO:0000256" key="10">
    <source>
        <dbReference type="ARBA" id="ARBA00033093"/>
    </source>
</evidence>
<dbReference type="UniPathway" id="UPA00074">
    <property type="reaction ID" value="UER00129"/>
</dbReference>
<evidence type="ECO:0000256" key="7">
    <source>
        <dbReference type="ARBA" id="ARBA00022840"/>
    </source>
</evidence>
<dbReference type="EMBL" id="JACHVB010000014">
    <property type="protein sequence ID" value="MBC2593652.1"/>
    <property type="molecule type" value="Genomic_DNA"/>
</dbReference>
<keyword evidence="5 15" id="KW-0436">Ligase</keyword>
<dbReference type="GO" id="GO:0046084">
    <property type="term" value="P:adenine biosynthetic process"/>
    <property type="evidence" value="ECO:0007669"/>
    <property type="project" value="TreeGrafter"/>
</dbReference>
<dbReference type="Proteomes" id="UP000546464">
    <property type="component" value="Unassembled WGS sequence"/>
</dbReference>
<evidence type="ECO:0000259" key="13">
    <source>
        <dbReference type="Pfam" id="PF00586"/>
    </source>
</evidence>
<dbReference type="GO" id="GO:0004637">
    <property type="term" value="F:phosphoribosylamine-glycine ligase activity"/>
    <property type="evidence" value="ECO:0007669"/>
    <property type="project" value="TreeGrafter"/>
</dbReference>